<sequence length="445" mass="49688">MGQSRKRVGRDGKARYTAYYDDVAGRRRSAGTFASRRDADRAWQRADAKTAEGRHSDAGRGRQAFARYVEDEWFPNHSIELTTRQNYRYVLDKHILPVFGGYKMIAILPADVRTWVTHLKDQGVKPATIKYCLSVLSAIFTTALNDQITSLHPCAGIKAPTVPPATRRIITPEQYARIHAALPDEQMRLLVETDIETGLRWGELVELRVRDLRVAEGAVIVSRVVIEIAAKFHPSGGRFLVKDYPKDKAPRRVGLSAHVRDLLAAHVTGKAPDDLLFAAPARDRASKLEPVGDQMEFGMTEPNAVGKSYRHGTLTAYNMVPCRCQHCRNAYATYRAERRANGADKSRAANPPPLGETDPHISRSWFRQQIWEPALADAGLGFHVRVHDLRHAHASWLLAGGADLQSVKDRMGHARLTTTEQYLHSLPHADAAAIAALDHIRKRTT</sequence>
<dbReference type="InterPro" id="IPR013762">
    <property type="entry name" value="Integrase-like_cat_sf"/>
</dbReference>
<evidence type="ECO:0000256" key="6">
    <source>
        <dbReference type="SAM" id="MobiDB-lite"/>
    </source>
</evidence>
<evidence type="ECO:0000256" key="1">
    <source>
        <dbReference type="ARBA" id="ARBA00008857"/>
    </source>
</evidence>
<dbReference type="RefSeq" id="WP_269444969.1">
    <property type="nucleotide sequence ID" value="NZ_CP097463.1"/>
</dbReference>
<evidence type="ECO:0000259" key="8">
    <source>
        <dbReference type="PROSITE" id="PS51900"/>
    </source>
</evidence>
<dbReference type="InterPro" id="IPR002104">
    <property type="entry name" value="Integrase_catalytic"/>
</dbReference>
<accession>A0ABY7K0P5</accession>
<feature type="region of interest" description="Disordered" evidence="6">
    <location>
        <begin position="338"/>
        <end position="359"/>
    </location>
</feature>
<keyword evidence="4" id="KW-0233">DNA recombination</keyword>
<organism evidence="9 10">
    <name type="scientific">Jatrophihabitans cynanchi</name>
    <dbReference type="NCBI Taxonomy" id="2944128"/>
    <lineage>
        <taxon>Bacteria</taxon>
        <taxon>Bacillati</taxon>
        <taxon>Actinomycetota</taxon>
        <taxon>Actinomycetes</taxon>
        <taxon>Jatrophihabitantales</taxon>
        <taxon>Jatrophihabitantaceae</taxon>
        <taxon>Jatrophihabitans</taxon>
    </lineage>
</organism>
<dbReference type="SUPFAM" id="SSF56349">
    <property type="entry name" value="DNA breaking-rejoining enzymes"/>
    <property type="match status" value="2"/>
</dbReference>
<dbReference type="PROSITE" id="PS51900">
    <property type="entry name" value="CB"/>
    <property type="match status" value="1"/>
</dbReference>
<dbReference type="InterPro" id="IPR010998">
    <property type="entry name" value="Integrase_recombinase_N"/>
</dbReference>
<dbReference type="InterPro" id="IPR044068">
    <property type="entry name" value="CB"/>
</dbReference>
<reference evidence="9" key="1">
    <citation type="submission" date="2022-05" db="EMBL/GenBank/DDBJ databases">
        <title>Jatrophihabitans sp. SB3-54 whole genome sequence.</title>
        <authorList>
            <person name="Suh M.K."/>
            <person name="Eom M.K."/>
            <person name="Kim J.S."/>
            <person name="Kim H.S."/>
            <person name="Do H.E."/>
            <person name="Shin Y.K."/>
            <person name="Lee J.-S."/>
        </authorList>
    </citation>
    <scope>NUCLEOTIDE SEQUENCE</scope>
    <source>
        <strain evidence="9">SB3-54</strain>
    </source>
</reference>
<dbReference type="PANTHER" id="PTHR30349:SF64">
    <property type="entry name" value="PROPHAGE INTEGRASE INTD-RELATED"/>
    <property type="match status" value="1"/>
</dbReference>
<evidence type="ECO:0000256" key="5">
    <source>
        <dbReference type="PROSITE-ProRule" id="PRU01248"/>
    </source>
</evidence>
<evidence type="ECO:0000313" key="10">
    <source>
        <dbReference type="Proteomes" id="UP001164693"/>
    </source>
</evidence>
<dbReference type="Pfam" id="PF14659">
    <property type="entry name" value="Phage_int_SAM_3"/>
    <property type="match status" value="1"/>
</dbReference>
<keyword evidence="10" id="KW-1185">Reference proteome</keyword>
<proteinExistence type="inferred from homology"/>
<evidence type="ECO:0000256" key="4">
    <source>
        <dbReference type="ARBA" id="ARBA00023172"/>
    </source>
</evidence>
<evidence type="ECO:0000256" key="2">
    <source>
        <dbReference type="ARBA" id="ARBA00022908"/>
    </source>
</evidence>
<evidence type="ECO:0000256" key="3">
    <source>
        <dbReference type="ARBA" id="ARBA00023125"/>
    </source>
</evidence>
<dbReference type="Gene3D" id="1.10.443.10">
    <property type="entry name" value="Intergrase catalytic core"/>
    <property type="match status" value="1"/>
</dbReference>
<keyword evidence="2" id="KW-0229">DNA integration</keyword>
<protein>
    <submittedName>
        <fullName evidence="9">Site-specific integrase</fullName>
    </submittedName>
</protein>
<dbReference type="Gene3D" id="1.10.150.130">
    <property type="match status" value="1"/>
</dbReference>
<dbReference type="InterPro" id="IPR050090">
    <property type="entry name" value="Tyrosine_recombinase_XerCD"/>
</dbReference>
<dbReference type="InterPro" id="IPR011010">
    <property type="entry name" value="DNA_brk_join_enz"/>
</dbReference>
<dbReference type="PROSITE" id="PS51898">
    <property type="entry name" value="TYR_RECOMBINASE"/>
    <property type="match status" value="1"/>
</dbReference>
<dbReference type="PANTHER" id="PTHR30349">
    <property type="entry name" value="PHAGE INTEGRASE-RELATED"/>
    <property type="match status" value="1"/>
</dbReference>
<name>A0ABY7K0P5_9ACTN</name>
<dbReference type="Proteomes" id="UP001164693">
    <property type="component" value="Chromosome"/>
</dbReference>
<keyword evidence="3 5" id="KW-0238">DNA-binding</keyword>
<gene>
    <name evidence="9" type="ORF">M6B22_06555</name>
</gene>
<evidence type="ECO:0000259" key="7">
    <source>
        <dbReference type="PROSITE" id="PS51898"/>
    </source>
</evidence>
<feature type="domain" description="Tyr recombinase" evidence="7">
    <location>
        <begin position="165"/>
        <end position="436"/>
    </location>
</feature>
<feature type="compositionally biased region" description="Basic and acidic residues" evidence="6">
    <location>
        <begin position="338"/>
        <end position="347"/>
    </location>
</feature>
<dbReference type="EMBL" id="CP097463">
    <property type="protein sequence ID" value="WAX58421.1"/>
    <property type="molecule type" value="Genomic_DNA"/>
</dbReference>
<dbReference type="InterPro" id="IPR004107">
    <property type="entry name" value="Integrase_SAM-like_N"/>
</dbReference>
<feature type="domain" description="Core-binding (CB)" evidence="8">
    <location>
        <begin position="56"/>
        <end position="144"/>
    </location>
</feature>
<comment type="similarity">
    <text evidence="1">Belongs to the 'phage' integrase family.</text>
</comment>
<dbReference type="Pfam" id="PF00589">
    <property type="entry name" value="Phage_integrase"/>
    <property type="match status" value="1"/>
</dbReference>
<evidence type="ECO:0000313" key="9">
    <source>
        <dbReference type="EMBL" id="WAX58421.1"/>
    </source>
</evidence>